<reference evidence="1 2" key="1">
    <citation type="submission" date="2020-06" db="EMBL/GenBank/DDBJ databases">
        <title>Complete Genome Sequence of Salmonella phage SAP012.</title>
        <authorList>
            <person name="Shahin K."/>
            <person name="Soleimani-Delfan A."/>
            <person name="Barazandeh M."/>
            <person name="Komijani Majid."/>
            <person name="Bao H."/>
            <person name="Zhang L."/>
            <person name="Wang R."/>
        </authorList>
    </citation>
    <scope>NUCLEOTIDE SEQUENCE [LARGE SCALE GENOMIC DNA]</scope>
</reference>
<evidence type="ECO:0000313" key="1">
    <source>
        <dbReference type="EMBL" id="BCG45184.1"/>
    </source>
</evidence>
<dbReference type="RefSeq" id="YP_009999741.1">
    <property type="nucleotide sequence ID" value="NC_053008.1"/>
</dbReference>
<dbReference type="KEGG" id="vg:62682373"/>
<sequence length="200" mass="22456">MSLEHKNVTRINDEYVCTHCGKSWDVSDTEPPACEFSSVAARPEYVRRRHHGTFSSGPVPGIQNLPRKEMKTYDLAAIEKRILGAMHESDYGAYLISYHGKATLIYANNMIECVTFYNKVAGQLHGSARPTNDIILSLKATDLRFERAKSLDCYCTGRTPRVEMNPTIMAKASKEHTNNGNQYPVINIIEFANHFSGALK</sequence>
<keyword evidence="2" id="KW-1185">Reference proteome</keyword>
<accession>A0A6J4EGY2</accession>
<organism evidence="1 2">
    <name type="scientific">Salmonella phage SAP012</name>
    <dbReference type="NCBI Taxonomy" id="2742114"/>
    <lineage>
        <taxon>Viruses</taxon>
        <taxon>Duplodnaviria</taxon>
        <taxon>Heunggongvirae</taxon>
        <taxon>Uroviricota</taxon>
        <taxon>Caudoviricetes</taxon>
        <taxon>Casjensviridae</taxon>
        <taxon>Zhonglingvirus</taxon>
        <taxon>Zhonglingvirus SAP012</taxon>
    </lineage>
</organism>
<proteinExistence type="predicted"/>
<dbReference type="GeneID" id="62682373"/>
<dbReference type="Proteomes" id="UP000505247">
    <property type="component" value="Segment"/>
</dbReference>
<evidence type="ECO:0000313" key="2">
    <source>
        <dbReference type="Proteomes" id="UP000505247"/>
    </source>
</evidence>
<protein>
    <submittedName>
        <fullName evidence="1">Uncharacterized protein</fullName>
    </submittedName>
</protein>
<dbReference type="EMBL" id="LC553736">
    <property type="protein sequence ID" value="BCG45184.1"/>
    <property type="molecule type" value="Genomic_DNA"/>
</dbReference>
<name>A0A6J4EGY2_9CAUD</name>